<accession>A0A410RIA3</accession>
<dbReference type="EMBL" id="CP034669">
    <property type="protein sequence ID" value="QAT81661.1"/>
    <property type="molecule type" value="Genomic_DNA"/>
</dbReference>
<evidence type="ECO:0000313" key="1">
    <source>
        <dbReference type="EMBL" id="QAT81661.1"/>
    </source>
</evidence>
<proteinExistence type="predicted"/>
<dbReference type="AlphaFoldDB" id="A0A410RIA3"/>
<reference evidence="1 2" key="1">
    <citation type="submission" date="2018-12" db="EMBL/GenBank/DDBJ databases">
        <title>Complete Genome Sequence of the Corallopyronin A producing Myxobacterium Corallococcus coralloides B035.</title>
        <authorList>
            <person name="Bouhired S.M."/>
            <person name="Rupp O."/>
            <person name="Blom J."/>
            <person name="Schaeberle T.F."/>
            <person name="Kehraus S."/>
            <person name="Schiefer A."/>
            <person name="Pfarr K."/>
            <person name="Goesmann A."/>
            <person name="Hoerauf A."/>
            <person name="Koenig G.M."/>
        </authorList>
    </citation>
    <scope>NUCLEOTIDE SEQUENCE [LARGE SCALE GENOMIC DNA]</scope>
    <source>
        <strain evidence="1 2">B035</strain>
    </source>
</reference>
<gene>
    <name evidence="1" type="ORF">EJ065_0046</name>
</gene>
<organism evidence="1 2">
    <name type="scientific">Corallococcus coralloides</name>
    <name type="common">Myxococcus coralloides</name>
    <dbReference type="NCBI Taxonomy" id="184914"/>
    <lineage>
        <taxon>Bacteria</taxon>
        <taxon>Pseudomonadati</taxon>
        <taxon>Myxococcota</taxon>
        <taxon>Myxococcia</taxon>
        <taxon>Myxococcales</taxon>
        <taxon>Cystobacterineae</taxon>
        <taxon>Myxococcaceae</taxon>
        <taxon>Corallococcus</taxon>
    </lineage>
</organism>
<name>A0A410RIA3_CORCK</name>
<evidence type="ECO:0008006" key="3">
    <source>
        <dbReference type="Google" id="ProtNLM"/>
    </source>
</evidence>
<protein>
    <recommendedName>
        <fullName evidence="3">Lipoprotein</fullName>
    </recommendedName>
</protein>
<sequence length="47" mass="5250">MPGKGYVLKIFQVTERSIIGEYWDMRTEATRTFEVDLATGAQKGGVV</sequence>
<dbReference type="Proteomes" id="UP000288758">
    <property type="component" value="Chromosome"/>
</dbReference>
<evidence type="ECO:0000313" key="2">
    <source>
        <dbReference type="Proteomes" id="UP000288758"/>
    </source>
</evidence>